<dbReference type="InterPro" id="IPR000863">
    <property type="entry name" value="Sulfotransferase_dom"/>
</dbReference>
<evidence type="ECO:0000256" key="2">
    <source>
        <dbReference type="ARBA" id="ARBA00022679"/>
    </source>
</evidence>
<evidence type="ECO:0000256" key="3">
    <source>
        <dbReference type="RuleBase" id="RU361155"/>
    </source>
</evidence>
<sequence>MEEAIIKVHHALTNYIPAEVRPDVTKLIEGTRKDFASPRFSEWKGHQFSTPSNADKVEWQYSNWDPTENDVLVATYAKTGTTWTTKLVKHLIYQHDKDLLKMALTVTPMQGYLEFGIPLSFEVLEKLPWKRKIWATHLPATLINMKRLEENRTKIIYVVRNPKDQVVSHFHFTKSNPFFQKDSIQQPYPKDFNEFFEAAVNGKLPSGGGLSYPDHILTWHPYLKKENVLFITFEDLKRDTAKEVRRIANFLAVERSNDEINQILEETSFQNLQKKPSKLEESIKMFRKGRLLKLQRFAWRRAIIVCIWSKGYHKLMSYVSKEVKKEDQGGNVTVLRNVKMTFFNTVLAK</sequence>
<protein>
    <recommendedName>
        <fullName evidence="3">Sulfotransferase</fullName>
        <ecNumber evidence="3">2.8.2.-</ecNumber>
    </recommendedName>
</protein>
<evidence type="ECO:0000259" key="4">
    <source>
        <dbReference type="Pfam" id="PF00685"/>
    </source>
</evidence>
<reference evidence="5 6" key="1">
    <citation type="submission" date="2024-02" db="EMBL/GenBank/DDBJ databases">
        <authorList>
            <person name="Daric V."/>
            <person name="Darras S."/>
        </authorList>
    </citation>
    <scope>NUCLEOTIDE SEQUENCE [LARGE SCALE GENOMIC DNA]</scope>
</reference>
<name>A0ABP0FSR7_CLALP</name>
<comment type="caution">
    <text evidence="5">The sequence shown here is derived from an EMBL/GenBank/DDBJ whole genome shotgun (WGS) entry which is preliminary data.</text>
</comment>
<gene>
    <name evidence="5" type="ORF">CVLEPA_LOCUS11652</name>
</gene>
<organism evidence="5 6">
    <name type="scientific">Clavelina lepadiformis</name>
    <name type="common">Light-bulb sea squirt</name>
    <name type="synonym">Ascidia lepadiformis</name>
    <dbReference type="NCBI Taxonomy" id="159417"/>
    <lineage>
        <taxon>Eukaryota</taxon>
        <taxon>Metazoa</taxon>
        <taxon>Chordata</taxon>
        <taxon>Tunicata</taxon>
        <taxon>Ascidiacea</taxon>
        <taxon>Aplousobranchia</taxon>
        <taxon>Clavelinidae</taxon>
        <taxon>Clavelina</taxon>
    </lineage>
</organism>
<evidence type="ECO:0000313" key="5">
    <source>
        <dbReference type="EMBL" id="CAK8681452.1"/>
    </source>
</evidence>
<accession>A0ABP0FSR7</accession>
<dbReference type="EMBL" id="CAWYQH010000079">
    <property type="protein sequence ID" value="CAK8681452.1"/>
    <property type="molecule type" value="Genomic_DNA"/>
</dbReference>
<evidence type="ECO:0000256" key="1">
    <source>
        <dbReference type="ARBA" id="ARBA00005771"/>
    </source>
</evidence>
<dbReference type="Gene3D" id="3.40.50.300">
    <property type="entry name" value="P-loop containing nucleotide triphosphate hydrolases"/>
    <property type="match status" value="1"/>
</dbReference>
<dbReference type="PANTHER" id="PTHR11783">
    <property type="entry name" value="SULFOTRANSFERASE SULT"/>
    <property type="match status" value="1"/>
</dbReference>
<feature type="domain" description="Sulfotransferase" evidence="4">
    <location>
        <begin position="69"/>
        <end position="287"/>
    </location>
</feature>
<proteinExistence type="inferred from homology"/>
<keyword evidence="6" id="KW-1185">Reference proteome</keyword>
<dbReference type="EC" id="2.8.2.-" evidence="3"/>
<dbReference type="Proteomes" id="UP001642483">
    <property type="component" value="Unassembled WGS sequence"/>
</dbReference>
<comment type="similarity">
    <text evidence="1 3">Belongs to the sulfotransferase 1 family.</text>
</comment>
<dbReference type="SUPFAM" id="SSF52540">
    <property type="entry name" value="P-loop containing nucleoside triphosphate hydrolases"/>
    <property type="match status" value="1"/>
</dbReference>
<evidence type="ECO:0000313" key="6">
    <source>
        <dbReference type="Proteomes" id="UP001642483"/>
    </source>
</evidence>
<dbReference type="InterPro" id="IPR027417">
    <property type="entry name" value="P-loop_NTPase"/>
</dbReference>
<dbReference type="Pfam" id="PF00685">
    <property type="entry name" value="Sulfotransfer_1"/>
    <property type="match status" value="1"/>
</dbReference>
<keyword evidence="2 3" id="KW-0808">Transferase</keyword>